<evidence type="ECO:0000256" key="4">
    <source>
        <dbReference type="ARBA" id="ARBA00022729"/>
    </source>
</evidence>
<comment type="similarity">
    <text evidence="2">Belongs to the bacterial solute-binding protein 1 family.</text>
</comment>
<keyword evidence="6" id="KW-1185">Reference proteome</keyword>
<dbReference type="PANTHER" id="PTHR43649:SF31">
    <property type="entry name" value="SN-GLYCEROL-3-PHOSPHATE-BINDING PERIPLASMIC PROTEIN UGPB"/>
    <property type="match status" value="1"/>
</dbReference>
<keyword evidence="3" id="KW-0813">Transport</keyword>
<dbReference type="InterPro" id="IPR050490">
    <property type="entry name" value="Bact_solute-bd_prot1"/>
</dbReference>
<dbReference type="EMBL" id="BNJG01000007">
    <property type="protein sequence ID" value="GHO60854.1"/>
    <property type="molecule type" value="Genomic_DNA"/>
</dbReference>
<organism evidence="5 6">
    <name type="scientific">Ktedonobacter robiniae</name>
    <dbReference type="NCBI Taxonomy" id="2778365"/>
    <lineage>
        <taxon>Bacteria</taxon>
        <taxon>Bacillati</taxon>
        <taxon>Chloroflexota</taxon>
        <taxon>Ktedonobacteria</taxon>
        <taxon>Ktedonobacterales</taxon>
        <taxon>Ktedonobacteraceae</taxon>
        <taxon>Ktedonobacter</taxon>
    </lineage>
</organism>
<sequence length="456" mass="49765">MEKEHGLVKDFLEGKIDRRNFIGRALALGITLGGVEAVLQACGSGGNAGGKANISWSTWGDAARLKLFFDYTNQFNASHPDIAAQFKPIPTTDIDYGAKILTQLTGGVAPDVFYVPNSSMTQYIQDQVITDLTPLLNGSKSQEKASDYIDKLWGVSRTPDGKIYGVPVDCNPYVIWYNKTVLQEAGITQMPADLYEQGKWNRETFSSMLDKVAAKGKTGYILTNATLMLWSWVTTNGGVVYDNNGRGKFVANQDPRSIEAFTWLANNIRAKKIVYAGVLPKGQGADFAFISNQVAFVSAGRYYLPAFRQASNLQYDIVPLPPNTGKRLEPAGVPVTSMSVNSKTKYPDAAFQFLTSYVSTAGQKFRIQGASGSIPSIQGIDQIATSGNIPEHARYFIDTRNVGYASFQAEDSTPGLTTDILKELEPVWLQGADVQQTLNKVANMANQRITEAKSGQ</sequence>
<gene>
    <name evidence="5" type="ORF">KSB_93290</name>
</gene>
<dbReference type="Gene3D" id="3.40.190.10">
    <property type="entry name" value="Periplasmic binding protein-like II"/>
    <property type="match status" value="1"/>
</dbReference>
<comment type="caution">
    <text evidence="5">The sequence shown here is derived from an EMBL/GenBank/DDBJ whole genome shotgun (WGS) entry which is preliminary data.</text>
</comment>
<dbReference type="InterPro" id="IPR006059">
    <property type="entry name" value="SBP"/>
</dbReference>
<evidence type="ECO:0000256" key="3">
    <source>
        <dbReference type="ARBA" id="ARBA00022448"/>
    </source>
</evidence>
<proteinExistence type="inferred from homology"/>
<dbReference type="SUPFAM" id="SSF53850">
    <property type="entry name" value="Periplasmic binding protein-like II"/>
    <property type="match status" value="1"/>
</dbReference>
<reference evidence="5 6" key="1">
    <citation type="journal article" date="2021" name="Int. J. Syst. Evol. Microbiol.">
        <title>Reticulibacter mediterranei gen. nov., sp. nov., within the new family Reticulibacteraceae fam. nov., and Ktedonospora formicarum gen. nov., sp. nov., Ktedonobacter robiniae sp. nov., Dictyobacter formicarum sp. nov. and Dictyobacter arantiisoli sp. nov., belonging to the class Ktedonobacteria.</title>
        <authorList>
            <person name="Yabe S."/>
            <person name="Zheng Y."/>
            <person name="Wang C.M."/>
            <person name="Sakai Y."/>
            <person name="Abe K."/>
            <person name="Yokota A."/>
            <person name="Donadio S."/>
            <person name="Cavaletti L."/>
            <person name="Monciardini P."/>
        </authorList>
    </citation>
    <scope>NUCLEOTIDE SEQUENCE [LARGE SCALE GENOMIC DNA]</scope>
    <source>
        <strain evidence="5 6">SOSP1-30</strain>
    </source>
</reference>
<dbReference type="Pfam" id="PF01547">
    <property type="entry name" value="SBP_bac_1"/>
    <property type="match status" value="1"/>
</dbReference>
<name>A0ABQ3V6J9_9CHLR</name>
<evidence type="ECO:0000256" key="2">
    <source>
        <dbReference type="ARBA" id="ARBA00008520"/>
    </source>
</evidence>
<keyword evidence="4" id="KW-0732">Signal</keyword>
<evidence type="ECO:0000256" key="1">
    <source>
        <dbReference type="ARBA" id="ARBA00004196"/>
    </source>
</evidence>
<comment type="subcellular location">
    <subcellularLocation>
        <location evidence="1">Cell envelope</location>
    </subcellularLocation>
</comment>
<dbReference type="PANTHER" id="PTHR43649">
    <property type="entry name" value="ARABINOSE-BINDING PROTEIN-RELATED"/>
    <property type="match status" value="1"/>
</dbReference>
<protein>
    <submittedName>
        <fullName evidence="5">ABC transporter substrate-binding protein</fullName>
    </submittedName>
</protein>
<accession>A0ABQ3V6J9</accession>
<evidence type="ECO:0000313" key="6">
    <source>
        <dbReference type="Proteomes" id="UP000654345"/>
    </source>
</evidence>
<evidence type="ECO:0000313" key="5">
    <source>
        <dbReference type="EMBL" id="GHO60854.1"/>
    </source>
</evidence>
<dbReference type="CDD" id="cd13585">
    <property type="entry name" value="PBP2_TMBP_like"/>
    <property type="match status" value="1"/>
</dbReference>
<dbReference type="Proteomes" id="UP000654345">
    <property type="component" value="Unassembled WGS sequence"/>
</dbReference>
<dbReference type="RefSeq" id="WP_201376885.1">
    <property type="nucleotide sequence ID" value="NZ_BNJG01000007.1"/>
</dbReference>